<dbReference type="RefSeq" id="WP_219937898.1">
    <property type="nucleotide sequence ID" value="NZ_JAGFNY010000025.1"/>
</dbReference>
<keyword evidence="3 7" id="KW-1133">Transmembrane helix</keyword>
<dbReference type="PANTHER" id="PTHR30518">
    <property type="entry name" value="ENDOLYTIC MUREIN TRANSGLYCOSYLASE"/>
    <property type="match status" value="1"/>
</dbReference>
<evidence type="ECO:0000256" key="3">
    <source>
        <dbReference type="ARBA" id="ARBA00022989"/>
    </source>
</evidence>
<dbReference type="PANTHER" id="PTHR30518:SF2">
    <property type="entry name" value="ENDOLYTIC MUREIN TRANSGLYCOSYLASE"/>
    <property type="match status" value="1"/>
</dbReference>
<dbReference type="HAMAP" id="MF_02065">
    <property type="entry name" value="MltG"/>
    <property type="match status" value="1"/>
</dbReference>
<comment type="catalytic activity">
    <reaction evidence="7">
        <text>a peptidoglycan chain = a peptidoglycan chain with N-acetyl-1,6-anhydromuramyl-[peptide] at the reducing end + a peptidoglycan chain with N-acetylglucosamine at the non-reducing end.</text>
        <dbReference type="EC" id="4.2.2.29"/>
    </reaction>
</comment>
<proteinExistence type="inferred from homology"/>
<dbReference type="Pfam" id="PF02618">
    <property type="entry name" value="YceG"/>
    <property type="match status" value="1"/>
</dbReference>
<evidence type="ECO:0000256" key="8">
    <source>
        <dbReference type="SAM" id="MobiDB-lite"/>
    </source>
</evidence>
<keyword evidence="4 7" id="KW-0472">Membrane</keyword>
<keyword evidence="7" id="KW-0997">Cell inner membrane</keyword>
<comment type="caution">
    <text evidence="9">The sequence shown here is derived from an EMBL/GenBank/DDBJ whole genome shotgun (WGS) entry which is preliminary data.</text>
</comment>
<keyword evidence="1 7" id="KW-1003">Cell membrane</keyword>
<gene>
    <name evidence="7 9" type="primary">mltG</name>
    <name evidence="9" type="ORF">J5V48_07190</name>
</gene>
<evidence type="ECO:0000256" key="5">
    <source>
        <dbReference type="ARBA" id="ARBA00023239"/>
    </source>
</evidence>
<feature type="site" description="Important for catalytic activity" evidence="7">
    <location>
        <position position="235"/>
    </location>
</feature>
<keyword evidence="2 7" id="KW-0812">Transmembrane</keyword>
<accession>A0ABS7DHA1</accession>
<evidence type="ECO:0000313" key="10">
    <source>
        <dbReference type="Proteomes" id="UP000731465"/>
    </source>
</evidence>
<evidence type="ECO:0000256" key="4">
    <source>
        <dbReference type="ARBA" id="ARBA00023136"/>
    </source>
</evidence>
<keyword evidence="5 7" id="KW-0456">Lyase</keyword>
<dbReference type="EMBL" id="JAGFNY010000025">
    <property type="protein sequence ID" value="MBW7570675.1"/>
    <property type="molecule type" value="Genomic_DNA"/>
</dbReference>
<evidence type="ECO:0000256" key="7">
    <source>
        <dbReference type="HAMAP-Rule" id="MF_02065"/>
    </source>
</evidence>
<feature type="region of interest" description="Disordered" evidence="8">
    <location>
        <begin position="386"/>
        <end position="442"/>
    </location>
</feature>
<comment type="function">
    <text evidence="7">Functions as a peptidoglycan terminase that cleaves nascent peptidoglycan strands endolytically to terminate their elongation.</text>
</comment>
<dbReference type="CDD" id="cd08010">
    <property type="entry name" value="MltG_like"/>
    <property type="match status" value="1"/>
</dbReference>
<evidence type="ECO:0000256" key="1">
    <source>
        <dbReference type="ARBA" id="ARBA00022475"/>
    </source>
</evidence>
<keyword evidence="10" id="KW-1185">Reference proteome</keyword>
<comment type="similarity">
    <text evidence="7">Belongs to the transglycosylase MltG family.</text>
</comment>
<dbReference type="Gene3D" id="3.30.160.60">
    <property type="entry name" value="Classic Zinc Finger"/>
    <property type="match status" value="1"/>
</dbReference>
<organism evidence="9 10">
    <name type="scientific">Succinivibrio faecicola</name>
    <dbReference type="NCBI Taxonomy" id="2820300"/>
    <lineage>
        <taxon>Bacteria</taxon>
        <taxon>Pseudomonadati</taxon>
        <taxon>Pseudomonadota</taxon>
        <taxon>Gammaproteobacteria</taxon>
        <taxon>Aeromonadales</taxon>
        <taxon>Succinivibrionaceae</taxon>
        <taxon>Succinivibrio</taxon>
    </lineage>
</organism>
<dbReference type="Proteomes" id="UP000731465">
    <property type="component" value="Unassembled WGS sequence"/>
</dbReference>
<sequence length="442" mass="50772">MLFKYKRLLLACVALFVLITFCAAVMVYKTINDFKSSPAIFDKQVYSLKYGENATKVIEDFSSNPITKQINKIYLHFHTEYTAVQKGDYLVDGKKSLLDLLKDMVQGNVVQKIYPTFPIIEGTNYAKIMRSISKRKTEDKTFFKLIKEPRKLMLEIFSDDLELLEFIGGPRENFEGLISPATYPMYEKNPYMHMFRKGMLRQARILKKYWNDREESEFIKTPYDALIMASLIERETFLDDERPIIASVFYNRLNRGMRLQTDPSVMYGVNPIFIGRLSKVHLLTDTPYNTYTRSGLPPTPICMPREQSIYAVLHPSKTDYLFFVAKSPSPKDGHAFSSNLRAHNRAVSAYRKNIREFLVSQHENADENDELLVAEEEANASAVGEQIASIKNEEDNAKSEEKTDVISVEKKNNASVEKKESLKKDVSGSNSKKSKNKNKENS</sequence>
<keyword evidence="6 7" id="KW-0961">Cell wall biogenesis/degradation</keyword>
<evidence type="ECO:0000256" key="2">
    <source>
        <dbReference type="ARBA" id="ARBA00022692"/>
    </source>
</evidence>
<evidence type="ECO:0000256" key="6">
    <source>
        <dbReference type="ARBA" id="ARBA00023316"/>
    </source>
</evidence>
<dbReference type="InterPro" id="IPR003770">
    <property type="entry name" value="MLTG-like"/>
</dbReference>
<reference evidence="9 10" key="1">
    <citation type="submission" date="2021-03" db="EMBL/GenBank/DDBJ databases">
        <title>Succinivibrio sp. nov. isolated from feces of cow.</title>
        <authorList>
            <person name="Choi J.-Y."/>
        </authorList>
    </citation>
    <scope>NUCLEOTIDE SEQUENCE [LARGE SCALE GENOMIC DNA]</scope>
    <source>
        <strain evidence="9 10">AGMB01872</strain>
    </source>
</reference>
<feature type="compositionally biased region" description="Basic and acidic residues" evidence="8">
    <location>
        <begin position="391"/>
        <end position="426"/>
    </location>
</feature>
<name>A0ABS7DHA1_9GAMM</name>
<protein>
    <recommendedName>
        <fullName evidence="7">Endolytic murein transglycosylase</fullName>
        <ecNumber evidence="7">4.2.2.29</ecNumber>
    </recommendedName>
    <alternativeName>
        <fullName evidence="7">Peptidoglycan lytic transglycosylase</fullName>
    </alternativeName>
    <alternativeName>
        <fullName evidence="7">Peptidoglycan polymerization terminase</fullName>
    </alternativeName>
</protein>
<evidence type="ECO:0000313" key="9">
    <source>
        <dbReference type="EMBL" id="MBW7570675.1"/>
    </source>
</evidence>
<dbReference type="EC" id="4.2.2.29" evidence="7"/>
<dbReference type="NCBIfam" id="TIGR00247">
    <property type="entry name" value="endolytic transglycosylase MltG"/>
    <property type="match status" value="1"/>
</dbReference>